<name>A0ABQ9V1L3_SAGOE</name>
<sequence>VLSVAAPSGGKAEGSSGLCVRFHADAQQCGGADQAQQTSSTLGWRPGQGWCHGSRLQAHVSSEGPQKASEPTRGSSTGFKELCE</sequence>
<accession>A0ABQ9V1L3</accession>
<feature type="region of interest" description="Disordered" evidence="1">
    <location>
        <begin position="56"/>
        <end position="84"/>
    </location>
</feature>
<reference evidence="2 3" key="1">
    <citation type="submission" date="2023-05" db="EMBL/GenBank/DDBJ databases">
        <title>B98-5 Cell Line De Novo Hybrid Assembly: An Optical Mapping Approach.</title>
        <authorList>
            <person name="Kananen K."/>
            <person name="Auerbach J.A."/>
            <person name="Kautto E."/>
            <person name="Blachly J.S."/>
        </authorList>
    </citation>
    <scope>NUCLEOTIDE SEQUENCE [LARGE SCALE GENOMIC DNA]</scope>
    <source>
        <strain evidence="2">B95-8</strain>
        <tissue evidence="2">Cell line</tissue>
    </source>
</reference>
<organism evidence="2 3">
    <name type="scientific">Saguinus oedipus</name>
    <name type="common">Cotton-top tamarin</name>
    <name type="synonym">Oedipomidas oedipus</name>
    <dbReference type="NCBI Taxonomy" id="9490"/>
    <lineage>
        <taxon>Eukaryota</taxon>
        <taxon>Metazoa</taxon>
        <taxon>Chordata</taxon>
        <taxon>Craniata</taxon>
        <taxon>Vertebrata</taxon>
        <taxon>Euteleostomi</taxon>
        <taxon>Mammalia</taxon>
        <taxon>Eutheria</taxon>
        <taxon>Euarchontoglires</taxon>
        <taxon>Primates</taxon>
        <taxon>Haplorrhini</taxon>
        <taxon>Platyrrhini</taxon>
        <taxon>Cebidae</taxon>
        <taxon>Callitrichinae</taxon>
        <taxon>Saguinus</taxon>
    </lineage>
</organism>
<dbReference type="EMBL" id="JASSZA010000008">
    <property type="protein sequence ID" value="KAK2103256.1"/>
    <property type="molecule type" value="Genomic_DNA"/>
</dbReference>
<feature type="non-terminal residue" evidence="2">
    <location>
        <position position="1"/>
    </location>
</feature>
<dbReference type="Proteomes" id="UP001266305">
    <property type="component" value="Unassembled WGS sequence"/>
</dbReference>
<comment type="caution">
    <text evidence="2">The sequence shown here is derived from an EMBL/GenBank/DDBJ whole genome shotgun (WGS) entry which is preliminary data.</text>
</comment>
<gene>
    <name evidence="2" type="ORF">P7K49_017112</name>
</gene>
<keyword evidence="3" id="KW-1185">Reference proteome</keyword>
<evidence type="ECO:0000313" key="2">
    <source>
        <dbReference type="EMBL" id="KAK2103256.1"/>
    </source>
</evidence>
<evidence type="ECO:0000256" key="1">
    <source>
        <dbReference type="SAM" id="MobiDB-lite"/>
    </source>
</evidence>
<proteinExistence type="predicted"/>
<evidence type="ECO:0000313" key="3">
    <source>
        <dbReference type="Proteomes" id="UP001266305"/>
    </source>
</evidence>
<protein>
    <submittedName>
        <fullName evidence="2">Uncharacterized protein</fullName>
    </submittedName>
</protein>